<dbReference type="PANTHER" id="PTHR31339">
    <property type="entry name" value="PECTIN LYASE-RELATED"/>
    <property type="match status" value="1"/>
</dbReference>
<dbReference type="InterPro" id="IPR012334">
    <property type="entry name" value="Pectin_lyas_fold"/>
</dbReference>
<feature type="chain" id="PRO_5020255152" evidence="5">
    <location>
        <begin position="28"/>
        <end position="514"/>
    </location>
</feature>
<dbReference type="RefSeq" id="WP_132123697.1">
    <property type="nucleotide sequence ID" value="NZ_SLWS01000010.1"/>
</dbReference>
<dbReference type="Pfam" id="PF12708">
    <property type="entry name" value="Pect-lyase_RHGA_epim"/>
    <property type="match status" value="1"/>
</dbReference>
<evidence type="ECO:0000256" key="1">
    <source>
        <dbReference type="ARBA" id="ARBA00008834"/>
    </source>
</evidence>
<proteinExistence type="inferred from homology"/>
<evidence type="ECO:0000313" key="7">
    <source>
        <dbReference type="EMBL" id="TCO53752.1"/>
    </source>
</evidence>
<dbReference type="Proteomes" id="UP000295680">
    <property type="component" value="Unassembled WGS sequence"/>
</dbReference>
<dbReference type="Gene3D" id="2.160.20.10">
    <property type="entry name" value="Single-stranded right-handed beta-helix, Pectin lyase-like"/>
    <property type="match status" value="1"/>
</dbReference>
<evidence type="ECO:0000256" key="4">
    <source>
        <dbReference type="RuleBase" id="RU361169"/>
    </source>
</evidence>
<dbReference type="InterPro" id="IPR000743">
    <property type="entry name" value="Glyco_hydro_28"/>
</dbReference>
<gene>
    <name evidence="7" type="ORF">EV192_110344</name>
</gene>
<dbReference type="GO" id="GO:0005975">
    <property type="term" value="P:carbohydrate metabolic process"/>
    <property type="evidence" value="ECO:0007669"/>
    <property type="project" value="InterPro"/>
</dbReference>
<evidence type="ECO:0000256" key="3">
    <source>
        <dbReference type="ARBA" id="ARBA00023295"/>
    </source>
</evidence>
<dbReference type="InterPro" id="IPR006626">
    <property type="entry name" value="PbH1"/>
</dbReference>
<dbReference type="InterPro" id="IPR011050">
    <property type="entry name" value="Pectin_lyase_fold/virulence"/>
</dbReference>
<comment type="similarity">
    <text evidence="1 4">Belongs to the glycosyl hydrolase 28 family.</text>
</comment>
<dbReference type="SUPFAM" id="SSF51126">
    <property type="entry name" value="Pectin lyase-like"/>
    <property type="match status" value="1"/>
</dbReference>
<sequence>MSTFSRRRMVTVGAAALPLVTAGTANAEPTPPGPGGVFDVRRFGARGDGVTIDSDAINRAIDTAAQGGGTVYFPPGVYASYSIRLKSRVALYLDQNATILAAVPANGRGYDPAEPGAGNPYQDFGHSHWHNSLIWGEGLEDVTIFGPGRIDGKGLVAGGSKESAPLQGNKAISLKLCRNVAIRDVTIVNGGHFGILPTGVDNFRIDGLVIDTNRDGINIDCCKNVRISNTTVNSPNDDGIVLKSSYALNTARATENVTIDNCMVSGYDLGTLVDGTYKTAGYGRTGRIKFGTEANGGFKNIAITNIIFEYCRGLALETVDGGLLEDVTVSNITMRNVQMPFFLRLGARMRGPAGVPVGTLRRVNISDVVAYNSDPRYPSTIAGIPGHAIEDIRISNIRHHTLGGLSMNDAVADPPELETAYPEPSMFGTLPAFGWFVRHAKGITFDNVETRYDRTDTRPAIVLRDVADVDFHHTRTDKAPNVPTFTMDGVTDFRVTTSRPVADTVVDRADHREL</sequence>
<keyword evidence="2 4" id="KW-0378">Hydrolase</keyword>
<evidence type="ECO:0000256" key="2">
    <source>
        <dbReference type="ARBA" id="ARBA00022801"/>
    </source>
</evidence>
<dbReference type="OrthoDB" id="3196343at2"/>
<dbReference type="AlphaFoldDB" id="A0A4R2J7W7"/>
<dbReference type="EMBL" id="SLWS01000010">
    <property type="protein sequence ID" value="TCO53752.1"/>
    <property type="molecule type" value="Genomic_DNA"/>
</dbReference>
<dbReference type="InterPro" id="IPR051801">
    <property type="entry name" value="GH28_Enzymes"/>
</dbReference>
<reference evidence="7 8" key="1">
    <citation type="submission" date="2019-03" db="EMBL/GenBank/DDBJ databases">
        <title>Genomic Encyclopedia of Type Strains, Phase IV (KMG-IV): sequencing the most valuable type-strain genomes for metagenomic binning, comparative biology and taxonomic classification.</title>
        <authorList>
            <person name="Goeker M."/>
        </authorList>
    </citation>
    <scope>NUCLEOTIDE SEQUENCE [LARGE SCALE GENOMIC DNA]</scope>
    <source>
        <strain evidence="7 8">DSM 45934</strain>
    </source>
</reference>
<keyword evidence="5" id="KW-0732">Signal</keyword>
<keyword evidence="8" id="KW-1185">Reference proteome</keyword>
<evidence type="ECO:0000256" key="5">
    <source>
        <dbReference type="SAM" id="SignalP"/>
    </source>
</evidence>
<dbReference type="Pfam" id="PF00295">
    <property type="entry name" value="Glyco_hydro_28"/>
    <property type="match status" value="1"/>
</dbReference>
<name>A0A4R2J7W7_9PSEU</name>
<dbReference type="PANTHER" id="PTHR31339:SF9">
    <property type="entry name" value="PLASMIN AND FIBRONECTIN-BINDING PROTEIN A"/>
    <property type="match status" value="1"/>
</dbReference>
<dbReference type="InterPro" id="IPR024535">
    <property type="entry name" value="RHGA/B-epi-like_pectate_lyase"/>
</dbReference>
<organism evidence="7 8">
    <name type="scientific">Actinocrispum wychmicini</name>
    <dbReference type="NCBI Taxonomy" id="1213861"/>
    <lineage>
        <taxon>Bacteria</taxon>
        <taxon>Bacillati</taxon>
        <taxon>Actinomycetota</taxon>
        <taxon>Actinomycetes</taxon>
        <taxon>Pseudonocardiales</taxon>
        <taxon>Pseudonocardiaceae</taxon>
        <taxon>Actinocrispum</taxon>
    </lineage>
</organism>
<evidence type="ECO:0000259" key="6">
    <source>
        <dbReference type="Pfam" id="PF12708"/>
    </source>
</evidence>
<protein>
    <submittedName>
        <fullName evidence="7">Polygalacturonase</fullName>
    </submittedName>
</protein>
<dbReference type="SMART" id="SM00710">
    <property type="entry name" value="PbH1"/>
    <property type="match status" value="5"/>
</dbReference>
<evidence type="ECO:0000313" key="8">
    <source>
        <dbReference type="Proteomes" id="UP000295680"/>
    </source>
</evidence>
<feature type="signal peptide" evidence="5">
    <location>
        <begin position="1"/>
        <end position="27"/>
    </location>
</feature>
<keyword evidence="3 4" id="KW-0326">Glycosidase</keyword>
<feature type="domain" description="Rhamnogalacturonase A/B/Epimerase-like pectate lyase" evidence="6">
    <location>
        <begin position="38"/>
        <end position="95"/>
    </location>
</feature>
<dbReference type="GO" id="GO:0004650">
    <property type="term" value="F:polygalacturonase activity"/>
    <property type="evidence" value="ECO:0007669"/>
    <property type="project" value="InterPro"/>
</dbReference>
<accession>A0A4R2J7W7</accession>
<comment type="caution">
    <text evidence="7">The sequence shown here is derived from an EMBL/GenBank/DDBJ whole genome shotgun (WGS) entry which is preliminary data.</text>
</comment>